<feature type="domain" description="HNH nuclease" evidence="2">
    <location>
        <begin position="485"/>
        <end position="536"/>
    </location>
</feature>
<dbReference type="Pfam" id="PF03235">
    <property type="entry name" value="GmrSD_N"/>
    <property type="match status" value="1"/>
</dbReference>
<accession>A0ABW7HU82</accession>
<organism evidence="3 4">
    <name type="scientific">Streptomyces chitinivorans</name>
    <dbReference type="NCBI Taxonomy" id="1257027"/>
    <lineage>
        <taxon>Bacteria</taxon>
        <taxon>Bacillati</taxon>
        <taxon>Actinomycetota</taxon>
        <taxon>Actinomycetes</taxon>
        <taxon>Kitasatosporales</taxon>
        <taxon>Streptomycetaceae</taxon>
        <taxon>Streptomyces</taxon>
    </lineage>
</organism>
<dbReference type="EMBL" id="JBIHMK010000050">
    <property type="protein sequence ID" value="MFH0249466.1"/>
    <property type="molecule type" value="Genomic_DNA"/>
</dbReference>
<dbReference type="InterPro" id="IPR002711">
    <property type="entry name" value="HNH"/>
</dbReference>
<keyword evidence="3" id="KW-0255">Endonuclease</keyword>
<feature type="region of interest" description="Disordered" evidence="1">
    <location>
        <begin position="304"/>
        <end position="326"/>
    </location>
</feature>
<gene>
    <name evidence="3" type="ORF">ACG5V6_14725</name>
</gene>
<keyword evidence="3" id="KW-0540">Nuclease</keyword>
<dbReference type="RefSeq" id="WP_279949040.1">
    <property type="nucleotide sequence ID" value="NZ_BAABEN010000001.1"/>
</dbReference>
<protein>
    <submittedName>
        <fullName evidence="3">HNH endonuclease family protein</fullName>
    </submittedName>
</protein>
<reference evidence="3 4" key="1">
    <citation type="submission" date="2024-10" db="EMBL/GenBank/DDBJ databases">
        <authorList>
            <person name="Cho J.-C."/>
        </authorList>
    </citation>
    <scope>NUCLEOTIDE SEQUENCE [LARGE SCALE GENOMIC DNA]</scope>
    <source>
        <strain evidence="3 4">KCTC29696</strain>
    </source>
</reference>
<keyword evidence="4" id="KW-1185">Reference proteome</keyword>
<evidence type="ECO:0000259" key="2">
    <source>
        <dbReference type="SMART" id="SM00507"/>
    </source>
</evidence>
<dbReference type="Gene3D" id="1.10.30.50">
    <property type="match status" value="1"/>
</dbReference>
<proteinExistence type="predicted"/>
<name>A0ABW7HU82_9ACTN</name>
<dbReference type="SMART" id="SM00507">
    <property type="entry name" value="HNHc"/>
    <property type="match status" value="1"/>
</dbReference>
<dbReference type="Pfam" id="PF01844">
    <property type="entry name" value="HNH"/>
    <property type="match status" value="1"/>
</dbReference>
<sequence length="547" mass="61197">MATHMVNLDALIPREDFESISPGGDAQPSAIQNSIRVTDLTLEGFAYPVLRKPDFQRETANWTPEKVTALVRSYLEGDLIPAIILWRSTMSGKVFVIDGAHRLSALIAWAHDDYGDRHTSLRFFDNIIPDEQRKAAEATRQLIQESVGSFSDLSLALKNPDTVSDQRLRLARNLSFLSLPLQWVPGEADKAESSFYRINQQATAIDPTELDMIKARRKPNALAARAFIRAGTGHKYWSSFSESVQADIESIAKEVYDLIFRPNLDLSIKSADLPVAGRGYSADSVKMVFELVNFVNGVQPEMWREETGSRRRKGSNEEAVTPLTDDSDGSATLKFMRAVKKAAERIAGKTPASLGLHPAVYFYSYTGRFQPAAFLAAIAFVQELVNKRMLVKFSENRDAFEDFLVKHKYFLNQIVRRYGSLQRSAAPIQQMYRIVLKGLIEGVSVDGIISRLQDPDTARLPVKVITAGDHEYGRDFSTRTKNAVYLETALQTSPRCNICGARLHTRFSTVDHKIRKEDGGTGAPGNAQLVHPYCNSGYKEYLHASRR</sequence>
<dbReference type="InterPro" id="IPR003615">
    <property type="entry name" value="HNH_nuc"/>
</dbReference>
<dbReference type="InterPro" id="IPR004919">
    <property type="entry name" value="GmrSD_N"/>
</dbReference>
<comment type="caution">
    <text evidence="3">The sequence shown here is derived from an EMBL/GenBank/DDBJ whole genome shotgun (WGS) entry which is preliminary data.</text>
</comment>
<evidence type="ECO:0000313" key="4">
    <source>
        <dbReference type="Proteomes" id="UP001607069"/>
    </source>
</evidence>
<keyword evidence="3" id="KW-0378">Hydrolase</keyword>
<dbReference type="Proteomes" id="UP001607069">
    <property type="component" value="Unassembled WGS sequence"/>
</dbReference>
<dbReference type="GO" id="GO:0004519">
    <property type="term" value="F:endonuclease activity"/>
    <property type="evidence" value="ECO:0007669"/>
    <property type="project" value="UniProtKB-KW"/>
</dbReference>
<evidence type="ECO:0000256" key="1">
    <source>
        <dbReference type="SAM" id="MobiDB-lite"/>
    </source>
</evidence>
<dbReference type="CDD" id="cd00085">
    <property type="entry name" value="HNHc"/>
    <property type="match status" value="1"/>
</dbReference>
<evidence type="ECO:0000313" key="3">
    <source>
        <dbReference type="EMBL" id="MFH0249466.1"/>
    </source>
</evidence>